<feature type="transmembrane region" description="Helical" evidence="1">
    <location>
        <begin position="108"/>
        <end position="127"/>
    </location>
</feature>
<proteinExistence type="predicted"/>
<organism evidence="2 3">
    <name type="scientific">Ferrimonas marina</name>
    <dbReference type="NCBI Taxonomy" id="299255"/>
    <lineage>
        <taxon>Bacteria</taxon>
        <taxon>Pseudomonadati</taxon>
        <taxon>Pseudomonadota</taxon>
        <taxon>Gammaproteobacteria</taxon>
        <taxon>Alteromonadales</taxon>
        <taxon>Ferrimonadaceae</taxon>
        <taxon>Ferrimonas</taxon>
    </lineage>
</organism>
<dbReference type="STRING" id="299255.SAMN02745129_4408"/>
<keyword evidence="1" id="KW-1133">Transmembrane helix</keyword>
<keyword evidence="3" id="KW-1185">Reference proteome</keyword>
<accession>A0A1M5YT40</accession>
<keyword evidence="1" id="KW-0472">Membrane</keyword>
<dbReference type="OrthoDB" id="7061302at2"/>
<keyword evidence="1" id="KW-0812">Transmembrane</keyword>
<feature type="transmembrane region" description="Helical" evidence="1">
    <location>
        <begin position="47"/>
        <end position="67"/>
    </location>
</feature>
<feature type="transmembrane region" description="Helical" evidence="1">
    <location>
        <begin position="74"/>
        <end position="96"/>
    </location>
</feature>
<gene>
    <name evidence="2" type="ORF">SAMN02745129_4408</name>
</gene>
<sequence>MNALAGVFLFKILATVLAWSLPLLLLPASWLSAAGLPVAESTLPLRLLGWAYLALCLGYGFGLKAALEGRRAMAPIWVGIVSNGGAVILLLAYGLSGHWHGWHPLVQVIAWGSIAAALLITLGLYRFGVRGNGPKI</sequence>
<reference evidence="2 3" key="1">
    <citation type="submission" date="2016-11" db="EMBL/GenBank/DDBJ databases">
        <authorList>
            <person name="Jaros S."/>
            <person name="Januszkiewicz K."/>
            <person name="Wedrychowicz H."/>
        </authorList>
    </citation>
    <scope>NUCLEOTIDE SEQUENCE [LARGE SCALE GENOMIC DNA]</scope>
    <source>
        <strain evidence="2 3">DSM 16917</strain>
    </source>
</reference>
<dbReference type="AlphaFoldDB" id="A0A1M5YT40"/>
<name>A0A1M5YT40_9GAMM</name>
<dbReference type="Proteomes" id="UP000184268">
    <property type="component" value="Unassembled WGS sequence"/>
</dbReference>
<protein>
    <submittedName>
        <fullName evidence="2">Uncharacterized protein</fullName>
    </submittedName>
</protein>
<evidence type="ECO:0000256" key="1">
    <source>
        <dbReference type="SAM" id="Phobius"/>
    </source>
</evidence>
<evidence type="ECO:0000313" key="2">
    <source>
        <dbReference type="EMBL" id="SHI15236.1"/>
    </source>
</evidence>
<dbReference type="EMBL" id="FQXG01000008">
    <property type="protein sequence ID" value="SHI15236.1"/>
    <property type="molecule type" value="Genomic_DNA"/>
</dbReference>
<dbReference type="RefSeq" id="WP_067660023.1">
    <property type="nucleotide sequence ID" value="NZ_FQXG01000008.1"/>
</dbReference>
<evidence type="ECO:0000313" key="3">
    <source>
        <dbReference type="Proteomes" id="UP000184268"/>
    </source>
</evidence>